<accession>A0ACC1HEI1</accession>
<dbReference type="EMBL" id="JAMZIH010005828">
    <property type="protein sequence ID" value="KAJ1674597.1"/>
    <property type="molecule type" value="Genomic_DNA"/>
</dbReference>
<evidence type="ECO:0000313" key="1">
    <source>
        <dbReference type="EMBL" id="KAJ1674597.1"/>
    </source>
</evidence>
<evidence type="ECO:0000313" key="2">
    <source>
        <dbReference type="Proteomes" id="UP001145114"/>
    </source>
</evidence>
<organism evidence="1 2">
    <name type="scientific">Spiromyces aspiralis</name>
    <dbReference type="NCBI Taxonomy" id="68401"/>
    <lineage>
        <taxon>Eukaryota</taxon>
        <taxon>Fungi</taxon>
        <taxon>Fungi incertae sedis</taxon>
        <taxon>Zoopagomycota</taxon>
        <taxon>Kickxellomycotina</taxon>
        <taxon>Kickxellomycetes</taxon>
        <taxon>Kickxellales</taxon>
        <taxon>Kickxellaceae</taxon>
        <taxon>Spiromyces</taxon>
    </lineage>
</organism>
<proteinExistence type="predicted"/>
<protein>
    <submittedName>
        <fullName evidence="1">Uncharacterized protein</fullName>
    </submittedName>
</protein>
<dbReference type="Proteomes" id="UP001145114">
    <property type="component" value="Unassembled WGS sequence"/>
</dbReference>
<sequence>MYSACVPLFTAVCRKVARRLNDYENYGRESEYVAQYMTKIFVFQFLQDQLYLILTAWVFIPYRDKFEVWLRSLYDLVLASEHSLRFVTGPDGKHLYHIKKSDTPAAEKLESLLLYFVVTGQIINLAFETVIPMVMRYFTDRKQARAKVLLPEQQQEKDGRHSTMETKAVASEDNSLAKHRSSSSSNDKSATKRSAISHIASLTDLYISSSDNEDETEGDGSSVKKIDHTTPATVYDTVLAKIDTLANSPLHEQKFVARVTSEVDLPSYDLYEDYAEMVSQFGYVTFFSIIWPFAPLCAFINNWIELRSDAVKICLTVRRPLPVRAETIGPWLDAMRATSWLASISNALLVYQFNGTASWLPSTDKESMTRYGRTDLVVALVIMIFAEHLFLVVRMLVRRVLASWPCAADRRNEMAKAKMKQKWWRKLSRVLQDEEKAEEVADVTGGGTRVDFDQQVQFGSQVICNAFKIR</sequence>
<name>A0ACC1HEI1_9FUNG</name>
<keyword evidence="2" id="KW-1185">Reference proteome</keyword>
<reference evidence="1" key="1">
    <citation type="submission" date="2022-06" db="EMBL/GenBank/DDBJ databases">
        <title>Phylogenomic reconstructions and comparative analyses of Kickxellomycotina fungi.</title>
        <authorList>
            <person name="Reynolds N.K."/>
            <person name="Stajich J.E."/>
            <person name="Barry K."/>
            <person name="Grigoriev I.V."/>
            <person name="Crous P."/>
            <person name="Smith M.E."/>
        </authorList>
    </citation>
    <scope>NUCLEOTIDE SEQUENCE</scope>
    <source>
        <strain evidence="1">RSA 2271</strain>
    </source>
</reference>
<gene>
    <name evidence="1" type="ORF">EV182_002950</name>
</gene>
<comment type="caution">
    <text evidence="1">The sequence shown here is derived from an EMBL/GenBank/DDBJ whole genome shotgun (WGS) entry which is preliminary data.</text>
</comment>